<evidence type="ECO:0000313" key="3">
    <source>
        <dbReference type="Proteomes" id="UP001165427"/>
    </source>
</evidence>
<dbReference type="RefSeq" id="WP_246913817.1">
    <property type="nucleotide sequence ID" value="NZ_JALJRB010000030.1"/>
</dbReference>
<feature type="transmembrane region" description="Helical" evidence="1">
    <location>
        <begin position="70"/>
        <end position="94"/>
    </location>
</feature>
<dbReference type="Proteomes" id="UP001165427">
    <property type="component" value="Unassembled WGS sequence"/>
</dbReference>
<keyword evidence="1" id="KW-0472">Membrane</keyword>
<evidence type="ECO:0008006" key="4">
    <source>
        <dbReference type="Google" id="ProtNLM"/>
    </source>
</evidence>
<evidence type="ECO:0000256" key="1">
    <source>
        <dbReference type="SAM" id="Phobius"/>
    </source>
</evidence>
<protein>
    <recommendedName>
        <fullName evidence="4">Rhomboid family protein</fullName>
    </recommendedName>
</protein>
<evidence type="ECO:0000313" key="2">
    <source>
        <dbReference type="EMBL" id="MCJ8502673.1"/>
    </source>
</evidence>
<organism evidence="2 3">
    <name type="scientific">Desulfatitalea alkaliphila</name>
    <dbReference type="NCBI Taxonomy" id="2929485"/>
    <lineage>
        <taxon>Bacteria</taxon>
        <taxon>Pseudomonadati</taxon>
        <taxon>Thermodesulfobacteriota</taxon>
        <taxon>Desulfobacteria</taxon>
        <taxon>Desulfobacterales</taxon>
        <taxon>Desulfosarcinaceae</taxon>
        <taxon>Desulfatitalea</taxon>
    </lineage>
</organism>
<keyword evidence="3" id="KW-1185">Reference proteome</keyword>
<name>A0AA41RD69_9BACT</name>
<comment type="caution">
    <text evidence="2">The sequence shown here is derived from an EMBL/GenBank/DDBJ whole genome shotgun (WGS) entry which is preliminary data.</text>
</comment>
<proteinExistence type="predicted"/>
<dbReference type="EMBL" id="JALJRB010000030">
    <property type="protein sequence ID" value="MCJ8502673.1"/>
    <property type="molecule type" value="Genomic_DNA"/>
</dbReference>
<keyword evidence="1" id="KW-1133">Transmembrane helix</keyword>
<accession>A0AA41RD69</accession>
<gene>
    <name evidence="2" type="ORF">MRX98_19010</name>
</gene>
<sequence length="112" mass="13408">MVDRDRVARQHCFHHPAREAVARCPACRRFFCRECVTEHDDRMLCSSCLARETAAKTVRRGRWWVRWWPWLQGGGGLALIWVLFYLLGWMLLAIPHEFHEGAVWQADWWRSQ</sequence>
<dbReference type="AlphaFoldDB" id="A0AA41RD69"/>
<keyword evidence="1" id="KW-0812">Transmembrane</keyword>
<reference evidence="2" key="1">
    <citation type="submission" date="2022-04" db="EMBL/GenBank/DDBJ databases">
        <title>Desulfatitalea alkaliphila sp. nov., a novel anaerobic sulfate-reducing bacterium isolated from terrestrial mud volcano, Taman Peninsula, Russia.</title>
        <authorList>
            <person name="Khomyakova M.A."/>
            <person name="Merkel A.Y."/>
            <person name="Slobodkin A.I."/>
        </authorList>
    </citation>
    <scope>NUCLEOTIDE SEQUENCE</scope>
    <source>
        <strain evidence="2">M08but</strain>
    </source>
</reference>